<sequence>MLDVKFSTNEDTHHCDAVLEGKWIVFTCSQCLDYRRKMHQETGEMITESTGNPEILHQGFYVQPRLQNFDASLS</sequence>
<organism evidence="1 2">
    <name type="scientific">Haliscomenobacter hydrossis (strain ATCC 27775 / DSM 1100 / LMG 10767 / O)</name>
    <dbReference type="NCBI Taxonomy" id="760192"/>
    <lineage>
        <taxon>Bacteria</taxon>
        <taxon>Pseudomonadati</taxon>
        <taxon>Bacteroidota</taxon>
        <taxon>Saprospiria</taxon>
        <taxon>Saprospirales</taxon>
        <taxon>Haliscomenobacteraceae</taxon>
        <taxon>Haliscomenobacter</taxon>
    </lineage>
</organism>
<dbReference type="OrthoDB" id="1496245at2"/>
<reference evidence="1 2" key="1">
    <citation type="journal article" date="2011" name="Stand. Genomic Sci.">
        <title>Complete genome sequence of Haliscomenobacter hydrossis type strain (O).</title>
        <authorList>
            <consortium name="US DOE Joint Genome Institute (JGI-PGF)"/>
            <person name="Daligault H."/>
            <person name="Lapidus A."/>
            <person name="Zeytun A."/>
            <person name="Nolan M."/>
            <person name="Lucas S."/>
            <person name="Del Rio T.G."/>
            <person name="Tice H."/>
            <person name="Cheng J.F."/>
            <person name="Tapia R."/>
            <person name="Han C."/>
            <person name="Goodwin L."/>
            <person name="Pitluck S."/>
            <person name="Liolios K."/>
            <person name="Pagani I."/>
            <person name="Ivanova N."/>
            <person name="Huntemann M."/>
            <person name="Mavromatis K."/>
            <person name="Mikhailova N."/>
            <person name="Pati A."/>
            <person name="Chen A."/>
            <person name="Palaniappan K."/>
            <person name="Land M."/>
            <person name="Hauser L."/>
            <person name="Brambilla E.M."/>
            <person name="Rohde M."/>
            <person name="Verbarg S."/>
            <person name="Goker M."/>
            <person name="Bristow J."/>
            <person name="Eisen J.A."/>
            <person name="Markowitz V."/>
            <person name="Hugenholtz P."/>
            <person name="Kyrpides N.C."/>
            <person name="Klenk H.P."/>
            <person name="Woyke T."/>
        </authorList>
    </citation>
    <scope>NUCLEOTIDE SEQUENCE [LARGE SCALE GENOMIC DNA]</scope>
    <source>
        <strain evidence="2">ATCC 27775 / DSM 1100 / LMG 10767 / O</strain>
    </source>
</reference>
<dbReference type="RefSeq" id="WP_013764308.1">
    <property type="nucleotide sequence ID" value="NC_015510.1"/>
</dbReference>
<gene>
    <name evidence="1" type="ordered locus">Halhy_1870</name>
</gene>
<keyword evidence="2" id="KW-1185">Reference proteome</keyword>
<evidence type="ECO:0000313" key="2">
    <source>
        <dbReference type="Proteomes" id="UP000008461"/>
    </source>
</evidence>
<dbReference type="AlphaFoldDB" id="F4L575"/>
<dbReference type="EMBL" id="CP002691">
    <property type="protein sequence ID" value="AEE49755.1"/>
    <property type="molecule type" value="Genomic_DNA"/>
</dbReference>
<evidence type="ECO:0000313" key="1">
    <source>
        <dbReference type="EMBL" id="AEE49755.1"/>
    </source>
</evidence>
<dbReference type="HOGENOM" id="CLU_2682676_0_0_10"/>
<name>F4L575_HALH1</name>
<reference key="2">
    <citation type="submission" date="2011-04" db="EMBL/GenBank/DDBJ databases">
        <title>Complete sequence of chromosome of Haliscomenobacter hydrossis DSM 1100.</title>
        <authorList>
            <consortium name="US DOE Joint Genome Institute (JGI-PGF)"/>
            <person name="Lucas S."/>
            <person name="Han J."/>
            <person name="Lapidus A."/>
            <person name="Bruce D."/>
            <person name="Goodwin L."/>
            <person name="Pitluck S."/>
            <person name="Peters L."/>
            <person name="Kyrpides N."/>
            <person name="Mavromatis K."/>
            <person name="Ivanova N."/>
            <person name="Ovchinnikova G."/>
            <person name="Pagani I."/>
            <person name="Daligault H."/>
            <person name="Detter J.C."/>
            <person name="Han C."/>
            <person name="Land M."/>
            <person name="Hauser L."/>
            <person name="Markowitz V."/>
            <person name="Cheng J.-F."/>
            <person name="Hugenholtz P."/>
            <person name="Woyke T."/>
            <person name="Wu D."/>
            <person name="Verbarg S."/>
            <person name="Frueling A."/>
            <person name="Brambilla E."/>
            <person name="Klenk H.-P."/>
            <person name="Eisen J.A."/>
        </authorList>
    </citation>
    <scope>NUCLEOTIDE SEQUENCE</scope>
    <source>
        <strain>DSM 1100</strain>
    </source>
</reference>
<dbReference type="Proteomes" id="UP000008461">
    <property type="component" value="Chromosome"/>
</dbReference>
<proteinExistence type="predicted"/>
<protein>
    <submittedName>
        <fullName evidence="1">Uncharacterized protein</fullName>
    </submittedName>
</protein>
<accession>F4L575</accession>
<dbReference type="KEGG" id="hhy:Halhy_1870"/>